<accession>A0A2K3JMV1</accession>
<evidence type="ECO:0000313" key="2">
    <source>
        <dbReference type="Proteomes" id="UP000236291"/>
    </source>
</evidence>
<comment type="caution">
    <text evidence="1">The sequence shown here is derived from an EMBL/GenBank/DDBJ whole genome shotgun (WGS) entry which is preliminary data.</text>
</comment>
<evidence type="ECO:0008006" key="3">
    <source>
        <dbReference type="Google" id="ProtNLM"/>
    </source>
</evidence>
<evidence type="ECO:0000313" key="1">
    <source>
        <dbReference type="EMBL" id="PNX55338.1"/>
    </source>
</evidence>
<sequence length="169" mass="19410">MSQEIAEELQKGQALLRGEVNQLRTQMSLVIQILLRREDDPPLDLLQACTAPQTPRPWVIPRFQQQQNGYQWKNQSGPRNNSKGKNVHFNPVPIPYGQILSYLIRKGMVKPRSLPPVALPYPPYFDANARCDYHAGSPGHNVEDCRAFKYKVQELIDRKLLSFKEEVDS</sequence>
<organism evidence="1 2">
    <name type="scientific">Trifolium pratense</name>
    <name type="common">Red clover</name>
    <dbReference type="NCBI Taxonomy" id="57577"/>
    <lineage>
        <taxon>Eukaryota</taxon>
        <taxon>Viridiplantae</taxon>
        <taxon>Streptophyta</taxon>
        <taxon>Embryophyta</taxon>
        <taxon>Tracheophyta</taxon>
        <taxon>Spermatophyta</taxon>
        <taxon>Magnoliopsida</taxon>
        <taxon>eudicotyledons</taxon>
        <taxon>Gunneridae</taxon>
        <taxon>Pentapetalae</taxon>
        <taxon>rosids</taxon>
        <taxon>fabids</taxon>
        <taxon>Fabales</taxon>
        <taxon>Fabaceae</taxon>
        <taxon>Papilionoideae</taxon>
        <taxon>50 kb inversion clade</taxon>
        <taxon>NPAAA clade</taxon>
        <taxon>Hologalegina</taxon>
        <taxon>IRL clade</taxon>
        <taxon>Trifolieae</taxon>
        <taxon>Trifolium</taxon>
    </lineage>
</organism>
<dbReference type="EMBL" id="ASHM01071195">
    <property type="protein sequence ID" value="PNX55338.1"/>
    <property type="molecule type" value="Genomic_DNA"/>
</dbReference>
<reference evidence="1 2" key="2">
    <citation type="journal article" date="2017" name="Front. Plant Sci.">
        <title>Gene Classification and Mining of Molecular Markers Useful in Red Clover (Trifolium pratense) Breeding.</title>
        <authorList>
            <person name="Istvanek J."/>
            <person name="Dluhosova J."/>
            <person name="Dluhos P."/>
            <person name="Patkova L."/>
            <person name="Nedelnik J."/>
            <person name="Repkova J."/>
        </authorList>
    </citation>
    <scope>NUCLEOTIDE SEQUENCE [LARGE SCALE GENOMIC DNA]</scope>
    <source>
        <strain evidence="2">cv. Tatra</strain>
        <tissue evidence="1">Young leaves</tissue>
    </source>
</reference>
<dbReference type="PANTHER" id="PTHR32108">
    <property type="entry name" value="DNA-DIRECTED RNA POLYMERASE SUBUNIT ALPHA"/>
    <property type="match status" value="1"/>
</dbReference>
<name>A0A2K3JMV1_TRIPR</name>
<protein>
    <recommendedName>
        <fullName evidence="3">Gag-pol polyprotein</fullName>
    </recommendedName>
</protein>
<dbReference type="AlphaFoldDB" id="A0A2K3JMV1"/>
<proteinExistence type="predicted"/>
<gene>
    <name evidence="1" type="ORF">L195_g048965</name>
</gene>
<dbReference type="Proteomes" id="UP000236291">
    <property type="component" value="Unassembled WGS sequence"/>
</dbReference>
<reference evidence="1 2" key="1">
    <citation type="journal article" date="2014" name="Am. J. Bot.">
        <title>Genome assembly and annotation for red clover (Trifolium pratense; Fabaceae).</title>
        <authorList>
            <person name="Istvanek J."/>
            <person name="Jaros M."/>
            <person name="Krenek A."/>
            <person name="Repkova J."/>
        </authorList>
    </citation>
    <scope>NUCLEOTIDE SEQUENCE [LARGE SCALE GENOMIC DNA]</scope>
    <source>
        <strain evidence="2">cv. Tatra</strain>
        <tissue evidence="1">Young leaves</tissue>
    </source>
</reference>